<proteinExistence type="predicted"/>
<dbReference type="Pfam" id="PF13518">
    <property type="entry name" value="HTH_28"/>
    <property type="match status" value="1"/>
</dbReference>
<protein>
    <recommendedName>
        <fullName evidence="1">Insertion element IS150 protein InsJ-like helix-turn-helix domain-containing protein</fullName>
    </recommendedName>
</protein>
<dbReference type="AlphaFoldDB" id="A0A0H3GEL6"/>
<dbReference type="InterPro" id="IPR009057">
    <property type="entry name" value="Homeodomain-like_sf"/>
</dbReference>
<evidence type="ECO:0000313" key="3">
    <source>
        <dbReference type="Proteomes" id="UP000001288"/>
    </source>
</evidence>
<dbReference type="InterPro" id="IPR055247">
    <property type="entry name" value="InsJ-like_HTH"/>
</dbReference>
<sequence>MSTRVMYPAEIKEKAIKMKLAGKSTKEIMRTLNIKNPTQVKTWWRWYRNEETHRFHQGVGKQYKYQKGVPELPEIEQLKIALRQKELELEILKKYKALERK</sequence>
<dbReference type="Proteomes" id="UP000001288">
    <property type="component" value="Chromosome"/>
</dbReference>
<dbReference type="KEGG" id="lmt:LMRG_02982"/>
<dbReference type="SUPFAM" id="SSF46689">
    <property type="entry name" value="Homeodomain-like"/>
    <property type="match status" value="1"/>
</dbReference>
<evidence type="ECO:0000259" key="1">
    <source>
        <dbReference type="Pfam" id="PF13518"/>
    </source>
</evidence>
<organism evidence="2 3">
    <name type="scientific">Listeria monocytogenes serotype 1/2a (strain 10403S)</name>
    <dbReference type="NCBI Taxonomy" id="393133"/>
    <lineage>
        <taxon>Bacteria</taxon>
        <taxon>Bacillati</taxon>
        <taxon>Bacillota</taxon>
        <taxon>Bacilli</taxon>
        <taxon>Bacillales</taxon>
        <taxon>Listeriaceae</taxon>
        <taxon>Listeria</taxon>
    </lineage>
</organism>
<feature type="domain" description="Insertion element IS150 protein InsJ-like helix-turn-helix" evidence="1">
    <location>
        <begin position="12"/>
        <end position="50"/>
    </location>
</feature>
<evidence type="ECO:0000313" key="2">
    <source>
        <dbReference type="EMBL" id="AEO07129.1"/>
    </source>
</evidence>
<name>A0A0H3GEL6_LISM4</name>
<reference evidence="3" key="1">
    <citation type="submission" date="2010-04" db="EMBL/GenBank/DDBJ databases">
        <title>The genome sequence of Listeria monocytogenes strain 10403S.</title>
        <authorList>
            <consortium name="The Broad Institute Genome Sequencing Platform"/>
            <consortium name="The Broad Institute Genome Sequencing Center for Infectious Disease."/>
            <person name="Borowsky M."/>
            <person name="Borodovsky M."/>
            <person name="Young S.K."/>
            <person name="Zeng Q."/>
            <person name="Koehrsen M."/>
            <person name="Fitzgerald M."/>
            <person name="Wiedmann M."/>
            <person name="Swaminathan B."/>
            <person name="Lauer P."/>
            <person name="Portnoy D."/>
            <person name="Cossart P."/>
            <person name="Buchrieser C."/>
            <person name="Higgins D."/>
            <person name="Abouelleil A."/>
            <person name="Alvarado L."/>
            <person name="Arachchi H.M."/>
            <person name="Berlin A."/>
            <person name="Borenstein D."/>
            <person name="Brown A."/>
            <person name="Chapman S.B."/>
            <person name="Chen Z."/>
            <person name="Dunbar C.D."/>
            <person name="Engels R."/>
            <person name="Freedman E."/>
            <person name="Gearin G."/>
            <person name="Gellesch M."/>
            <person name="Goldberg J."/>
            <person name="Griggs A."/>
            <person name="Gujja S."/>
            <person name="Heilman E."/>
            <person name="Heiman D."/>
            <person name="Howarth C."/>
            <person name="Jen D."/>
            <person name="Larson L."/>
            <person name="Lui A."/>
            <person name="MacDonald J."/>
            <person name="Mehta T."/>
            <person name="Montmayeur A."/>
            <person name="Neiman D."/>
            <person name="Park D."/>
            <person name="Pearson M."/>
            <person name="Priest M."/>
            <person name="Richards J."/>
            <person name="Roberts A."/>
            <person name="Saif S."/>
            <person name="Shea T."/>
            <person name="Shenoy N."/>
            <person name="Sisk P."/>
            <person name="Stolte C."/>
            <person name="Sykes S."/>
            <person name="Walk T."/>
            <person name="White J."/>
            <person name="Yandava C."/>
            <person name="Haas B."/>
            <person name="Nusbaum C."/>
            <person name="Birren B."/>
        </authorList>
    </citation>
    <scope>NUCLEOTIDE SEQUENCE [LARGE SCALE GENOMIC DNA]</scope>
    <source>
        <strain evidence="3">10403S</strain>
    </source>
</reference>
<dbReference type="HOGENOM" id="CLU_161842_1_0_9"/>
<accession>A0A0H3GEL6</accession>
<gene>
    <name evidence="2" type="ordered locus">LMRG_02982</name>
</gene>
<dbReference type="EMBL" id="CP002002">
    <property type="protein sequence ID" value="AEO07129.1"/>
    <property type="molecule type" value="Genomic_DNA"/>
</dbReference>